<dbReference type="SUPFAM" id="SSF56300">
    <property type="entry name" value="Metallo-dependent phosphatases"/>
    <property type="match status" value="1"/>
</dbReference>
<dbReference type="Proteomes" id="UP000241818">
    <property type="component" value="Unassembled WGS sequence"/>
</dbReference>
<dbReference type="InterPro" id="IPR004843">
    <property type="entry name" value="Calcineurin-like_PHP"/>
</dbReference>
<dbReference type="InterPro" id="IPR029052">
    <property type="entry name" value="Metallo-depent_PP-like"/>
</dbReference>
<accession>A0A2T3AUA3</accession>
<dbReference type="GeneID" id="36575008"/>
<evidence type="ECO:0000313" key="2">
    <source>
        <dbReference type="EMBL" id="PSS12241.1"/>
    </source>
</evidence>
<dbReference type="AlphaFoldDB" id="A0A2T3AUA3"/>
<reference evidence="2 3" key="1">
    <citation type="journal article" date="2018" name="New Phytol.">
        <title>Comparative genomics and transcriptomics depict ericoid mycorrhizal fungi as versatile saprotrophs and plant mutualists.</title>
        <authorList>
            <person name="Martino E."/>
            <person name="Morin E."/>
            <person name="Grelet G.A."/>
            <person name="Kuo A."/>
            <person name="Kohler A."/>
            <person name="Daghino S."/>
            <person name="Barry K.W."/>
            <person name="Cichocki N."/>
            <person name="Clum A."/>
            <person name="Dockter R.B."/>
            <person name="Hainaut M."/>
            <person name="Kuo R.C."/>
            <person name="LaButti K."/>
            <person name="Lindahl B.D."/>
            <person name="Lindquist E.A."/>
            <person name="Lipzen A."/>
            <person name="Khouja H.R."/>
            <person name="Magnuson J."/>
            <person name="Murat C."/>
            <person name="Ohm R.A."/>
            <person name="Singer S.W."/>
            <person name="Spatafora J.W."/>
            <person name="Wang M."/>
            <person name="Veneault-Fourrey C."/>
            <person name="Henrissat B."/>
            <person name="Grigoriev I.V."/>
            <person name="Martin F.M."/>
            <person name="Perotto S."/>
        </authorList>
    </citation>
    <scope>NUCLEOTIDE SEQUENCE [LARGE SCALE GENOMIC DNA]</scope>
    <source>
        <strain evidence="2 3">ATCC 22711</strain>
    </source>
</reference>
<dbReference type="PANTHER" id="PTHR12905">
    <property type="entry name" value="METALLOPHOSPHOESTERASE"/>
    <property type="match status" value="1"/>
</dbReference>
<evidence type="ECO:0000259" key="1">
    <source>
        <dbReference type="Pfam" id="PF00149"/>
    </source>
</evidence>
<dbReference type="RefSeq" id="XP_024718239.1">
    <property type="nucleotide sequence ID" value="XM_024866927.1"/>
</dbReference>
<dbReference type="InParanoid" id="A0A2T3AUA3"/>
<dbReference type="EMBL" id="KZ679015">
    <property type="protein sequence ID" value="PSS12241.1"/>
    <property type="molecule type" value="Genomic_DNA"/>
</dbReference>
<organism evidence="2 3">
    <name type="scientific">Amorphotheca resinae ATCC 22711</name>
    <dbReference type="NCBI Taxonomy" id="857342"/>
    <lineage>
        <taxon>Eukaryota</taxon>
        <taxon>Fungi</taxon>
        <taxon>Dikarya</taxon>
        <taxon>Ascomycota</taxon>
        <taxon>Pezizomycotina</taxon>
        <taxon>Leotiomycetes</taxon>
        <taxon>Helotiales</taxon>
        <taxon>Amorphothecaceae</taxon>
        <taxon>Amorphotheca</taxon>
    </lineage>
</organism>
<name>A0A2T3AUA3_AMORE</name>
<keyword evidence="3" id="KW-1185">Reference proteome</keyword>
<protein>
    <recommendedName>
        <fullName evidence="1">Calcineurin-like phosphoesterase domain-containing protein</fullName>
    </recommendedName>
</protein>
<dbReference type="CDD" id="cd07379">
    <property type="entry name" value="MPP_239FB"/>
    <property type="match status" value="1"/>
</dbReference>
<dbReference type="InterPro" id="IPR051693">
    <property type="entry name" value="UPF0046_metallophosphoest"/>
</dbReference>
<feature type="domain" description="Calcineurin-like phosphoesterase" evidence="1">
    <location>
        <begin position="46"/>
        <end position="244"/>
    </location>
</feature>
<dbReference type="PANTHER" id="PTHR12905:SF28">
    <property type="entry name" value="RHAMNOGALACTURONATE LYASE C-RELATED"/>
    <property type="match status" value="1"/>
</dbReference>
<dbReference type="GO" id="GO:0016787">
    <property type="term" value="F:hydrolase activity"/>
    <property type="evidence" value="ECO:0007669"/>
    <property type="project" value="InterPro"/>
</dbReference>
<sequence length="326" mass="37274">MDPENKPRVDKLPHQRLRNVATALLELHPLHSSPLAPLPPSASPIRIVCVSDTHNTQPDLPEGDILIHAGDLTEYGSFDEIQTQLTWLSSQPHRYKLMVAGNHELLLDEAFLRMHPERLYGEIKRMEDLEWGSVHYLCESSVTLDLEVPQNGSRDPSQHETRRLTVFGSPWTPQHGTAAFQYRRGRTEDRWAHRIPSNADIVITHGPPRYHLDGRNSHHQGCPSLGRELIRVRPRLVVFGHIHISYGREDVVLDGIQRTYEAILNDWSRWEALVWMAMRVLGARIARCLRCRKGMGKEKCTTFVNASAVGGSKHELRNRPIVVDFY</sequence>
<dbReference type="Pfam" id="PF00149">
    <property type="entry name" value="Metallophos"/>
    <property type="match status" value="1"/>
</dbReference>
<dbReference type="OrthoDB" id="630188at2759"/>
<proteinExistence type="predicted"/>
<evidence type="ECO:0000313" key="3">
    <source>
        <dbReference type="Proteomes" id="UP000241818"/>
    </source>
</evidence>
<dbReference type="Gene3D" id="3.60.21.10">
    <property type="match status" value="1"/>
</dbReference>
<gene>
    <name evidence="2" type="ORF">M430DRAFT_36443</name>
</gene>